<evidence type="ECO:0000256" key="1">
    <source>
        <dbReference type="SAM" id="MobiDB-lite"/>
    </source>
</evidence>
<protein>
    <submittedName>
        <fullName evidence="3">Uncharacterized protein</fullName>
    </submittedName>
</protein>
<keyword evidence="4" id="KW-1185">Reference proteome</keyword>
<dbReference type="EMBL" id="JARQZJ010000121">
    <property type="protein sequence ID" value="KAK9888793.1"/>
    <property type="molecule type" value="Genomic_DNA"/>
</dbReference>
<feature type="signal peptide" evidence="2">
    <location>
        <begin position="1"/>
        <end position="22"/>
    </location>
</feature>
<feature type="chain" id="PRO_5043699430" evidence="2">
    <location>
        <begin position="23"/>
        <end position="286"/>
    </location>
</feature>
<reference evidence="3 4" key="1">
    <citation type="submission" date="2023-03" db="EMBL/GenBank/DDBJ databases">
        <title>Genome insight into feeding habits of ladybird beetles.</title>
        <authorList>
            <person name="Li H.-S."/>
            <person name="Huang Y.-H."/>
            <person name="Pang H."/>
        </authorList>
    </citation>
    <scope>NUCLEOTIDE SEQUENCE [LARGE SCALE GENOMIC DNA]</scope>
    <source>
        <strain evidence="3">SYSU_2023b</strain>
        <tissue evidence="3">Whole body</tissue>
    </source>
</reference>
<comment type="caution">
    <text evidence="3">The sequence shown here is derived from an EMBL/GenBank/DDBJ whole genome shotgun (WGS) entry which is preliminary data.</text>
</comment>
<proteinExistence type="predicted"/>
<evidence type="ECO:0000256" key="2">
    <source>
        <dbReference type="SAM" id="SignalP"/>
    </source>
</evidence>
<name>A0AAW1V5Z7_9CUCU</name>
<feature type="region of interest" description="Disordered" evidence="1">
    <location>
        <begin position="258"/>
        <end position="286"/>
    </location>
</feature>
<keyword evidence="2" id="KW-0732">Signal</keyword>
<gene>
    <name evidence="3" type="ORF">WA026_001017</name>
</gene>
<organism evidence="3 4">
    <name type="scientific">Henosepilachna vigintioctopunctata</name>
    <dbReference type="NCBI Taxonomy" id="420089"/>
    <lineage>
        <taxon>Eukaryota</taxon>
        <taxon>Metazoa</taxon>
        <taxon>Ecdysozoa</taxon>
        <taxon>Arthropoda</taxon>
        <taxon>Hexapoda</taxon>
        <taxon>Insecta</taxon>
        <taxon>Pterygota</taxon>
        <taxon>Neoptera</taxon>
        <taxon>Endopterygota</taxon>
        <taxon>Coleoptera</taxon>
        <taxon>Polyphaga</taxon>
        <taxon>Cucujiformia</taxon>
        <taxon>Coccinelloidea</taxon>
        <taxon>Coccinellidae</taxon>
        <taxon>Epilachninae</taxon>
        <taxon>Epilachnini</taxon>
        <taxon>Henosepilachna</taxon>
    </lineage>
</organism>
<evidence type="ECO:0000313" key="4">
    <source>
        <dbReference type="Proteomes" id="UP001431783"/>
    </source>
</evidence>
<accession>A0AAW1V5Z7</accession>
<sequence>MFVMKFVSFVFTVLYVVVLSKGRDITHLQDDNGIPQKDMFLIREFKMDEDANRKVRELHPMDNGPANSLLMKGEATDTTNDEIMEGEDLKRIKRGLKKSAKKGGGGGGGKGSKFLTKMLCKAFLCLLVAVLVECYPPVVAPIRNPSDQSSISGVNFIYFLGPSPTAYQINAVKEISDNYLTELGLTPNDNPVLNTLLIQTRKVPQEQFNLKNDHVHNALGLSSLRKKRSAHPTYKKTYGGGGGGGGGCCNTCGQCGGGGSGSYSQSQSYSSSSSSSGSYGSGYGKK</sequence>
<dbReference type="AlphaFoldDB" id="A0AAW1V5Z7"/>
<evidence type="ECO:0000313" key="3">
    <source>
        <dbReference type="EMBL" id="KAK9888793.1"/>
    </source>
</evidence>
<feature type="compositionally biased region" description="Low complexity" evidence="1">
    <location>
        <begin position="262"/>
        <end position="278"/>
    </location>
</feature>
<dbReference type="Proteomes" id="UP001431783">
    <property type="component" value="Unassembled WGS sequence"/>
</dbReference>